<feature type="transmembrane region" description="Helical" evidence="4">
    <location>
        <begin position="168"/>
        <end position="194"/>
    </location>
</feature>
<dbReference type="InterPro" id="IPR036259">
    <property type="entry name" value="MFS_trans_sf"/>
</dbReference>
<feature type="transmembrane region" description="Helical" evidence="4">
    <location>
        <begin position="293"/>
        <end position="312"/>
    </location>
</feature>
<evidence type="ECO:0000313" key="6">
    <source>
        <dbReference type="Proteomes" id="UP000310158"/>
    </source>
</evidence>
<feature type="transmembrane region" description="Helical" evidence="4">
    <location>
        <begin position="262"/>
        <end position="281"/>
    </location>
</feature>
<dbReference type="InterPro" id="IPR050327">
    <property type="entry name" value="Proton-linked_MCT"/>
</dbReference>
<dbReference type="Gene3D" id="1.20.1250.20">
    <property type="entry name" value="MFS general substrate transporter like domains"/>
    <property type="match status" value="2"/>
</dbReference>
<feature type="transmembrane region" description="Helical" evidence="4">
    <location>
        <begin position="340"/>
        <end position="361"/>
    </location>
</feature>
<proteinExistence type="inferred from homology"/>
<protein>
    <recommendedName>
        <fullName evidence="7">Major facilitator superfamily (MFS) profile domain-containing protein</fullName>
    </recommendedName>
</protein>
<keyword evidence="6" id="KW-1185">Reference proteome</keyword>
<feature type="transmembrane region" description="Helical" evidence="4">
    <location>
        <begin position="201"/>
        <end position="220"/>
    </location>
</feature>
<feature type="transmembrane region" description="Helical" evidence="4">
    <location>
        <begin position="226"/>
        <end position="250"/>
    </location>
</feature>
<dbReference type="Pfam" id="PF07690">
    <property type="entry name" value="MFS_1"/>
    <property type="match status" value="1"/>
</dbReference>
<evidence type="ECO:0008006" key="7">
    <source>
        <dbReference type="Google" id="ProtNLM"/>
    </source>
</evidence>
<comment type="caution">
    <text evidence="5">The sequence shown here is derived from an EMBL/GenBank/DDBJ whole genome shotgun (WGS) entry which is preliminary data.</text>
</comment>
<sequence>MEADGMIFALEGTPRRLTVPTTGKGGSAEHPTAINVSSQCADGSKEIASGDTITMNVEHDSRSPLPQSSPQPPDPVHLPPSSASATSIDIPLSTVPTLINSASCGNSPYLPSTEPDASEHDLPPVDRGVNAWTFCAAAFAIEFLFWGPQSAFGTFQSYYDMHEPFDRASSTAIAAIGTTGLAFEYSAGIILMVIFQNRPQYLRLLMHFGLLMWLAGMLGASFATKAWQLIICQGVLPGLAAAIISFPTYIWVTHWFVKRRGLASGLIITGASLGGVCLPLFTDALLKRFGVPWTMRIWTLATGVLGTVALHFSRPRLPPGSKTPGARPVFKFRSMMKGPFLAVALASFLQAAGYFPVSVFLPTQASNLGISNPNIILSALNLACIPGRLFWGRASDKFSYIGLMAGSSAISGVLAYLLYGFASGLAGLLTFSLLFGLLAGGYSSMWAQAARTISSSKPEHVPVLYSALFLARGGGCIVGPIVGSILYHPSTTIRGGINGSAYGLYNSGPLSIFVGSALVTSALVGLWAWPAQMRNSTVTSGRLSGKMGRVLRSFNALRA</sequence>
<name>A0A4S4LZQ7_9AGAM</name>
<dbReference type="GO" id="GO:0016020">
    <property type="term" value="C:membrane"/>
    <property type="evidence" value="ECO:0007669"/>
    <property type="project" value="UniProtKB-SubCell"/>
</dbReference>
<dbReference type="PANTHER" id="PTHR11360">
    <property type="entry name" value="MONOCARBOXYLATE TRANSPORTER"/>
    <property type="match status" value="1"/>
</dbReference>
<evidence type="ECO:0000256" key="2">
    <source>
        <dbReference type="ARBA" id="ARBA00006727"/>
    </source>
</evidence>
<dbReference type="GO" id="GO:0022857">
    <property type="term" value="F:transmembrane transporter activity"/>
    <property type="evidence" value="ECO:0007669"/>
    <property type="project" value="InterPro"/>
</dbReference>
<dbReference type="OrthoDB" id="2213137at2759"/>
<evidence type="ECO:0000256" key="3">
    <source>
        <dbReference type="SAM" id="MobiDB-lite"/>
    </source>
</evidence>
<dbReference type="EMBL" id="SGPL01000084">
    <property type="protein sequence ID" value="THH18164.1"/>
    <property type="molecule type" value="Genomic_DNA"/>
</dbReference>
<accession>A0A4S4LZQ7</accession>
<feature type="transmembrane region" description="Helical" evidence="4">
    <location>
        <begin position="425"/>
        <end position="442"/>
    </location>
</feature>
<reference evidence="5 6" key="1">
    <citation type="submission" date="2019-02" db="EMBL/GenBank/DDBJ databases">
        <title>Genome sequencing of the rare red list fungi Bondarzewia mesenterica.</title>
        <authorList>
            <person name="Buettner E."/>
            <person name="Kellner H."/>
        </authorList>
    </citation>
    <scope>NUCLEOTIDE SEQUENCE [LARGE SCALE GENOMIC DNA]</scope>
    <source>
        <strain evidence="5 6">DSM 108281</strain>
    </source>
</reference>
<organism evidence="5 6">
    <name type="scientific">Bondarzewia mesenterica</name>
    <dbReference type="NCBI Taxonomy" id="1095465"/>
    <lineage>
        <taxon>Eukaryota</taxon>
        <taxon>Fungi</taxon>
        <taxon>Dikarya</taxon>
        <taxon>Basidiomycota</taxon>
        <taxon>Agaricomycotina</taxon>
        <taxon>Agaricomycetes</taxon>
        <taxon>Russulales</taxon>
        <taxon>Bondarzewiaceae</taxon>
        <taxon>Bondarzewia</taxon>
    </lineage>
</organism>
<feature type="transmembrane region" description="Helical" evidence="4">
    <location>
        <begin position="507"/>
        <end position="529"/>
    </location>
</feature>
<feature type="transmembrane region" description="Helical" evidence="4">
    <location>
        <begin position="129"/>
        <end position="148"/>
    </location>
</feature>
<evidence type="ECO:0000313" key="5">
    <source>
        <dbReference type="EMBL" id="THH18164.1"/>
    </source>
</evidence>
<feature type="transmembrane region" description="Helical" evidence="4">
    <location>
        <begin position="463"/>
        <end position="487"/>
    </location>
</feature>
<keyword evidence="4" id="KW-0472">Membrane</keyword>
<keyword evidence="4" id="KW-1133">Transmembrane helix</keyword>
<feature type="region of interest" description="Disordered" evidence="3">
    <location>
        <begin position="57"/>
        <end position="85"/>
    </location>
</feature>
<dbReference type="AlphaFoldDB" id="A0A4S4LZQ7"/>
<keyword evidence="4" id="KW-0812">Transmembrane</keyword>
<dbReference type="Proteomes" id="UP000310158">
    <property type="component" value="Unassembled WGS sequence"/>
</dbReference>
<dbReference type="PANTHER" id="PTHR11360:SF287">
    <property type="entry name" value="MFS MONOCARBOXYLATE TRANSPORTER"/>
    <property type="match status" value="1"/>
</dbReference>
<gene>
    <name evidence="5" type="ORF">EW146_g2774</name>
</gene>
<dbReference type="SUPFAM" id="SSF103473">
    <property type="entry name" value="MFS general substrate transporter"/>
    <property type="match status" value="1"/>
</dbReference>
<comment type="subcellular location">
    <subcellularLocation>
        <location evidence="1">Membrane</location>
        <topology evidence="1">Multi-pass membrane protein</topology>
    </subcellularLocation>
</comment>
<evidence type="ECO:0000256" key="1">
    <source>
        <dbReference type="ARBA" id="ARBA00004141"/>
    </source>
</evidence>
<evidence type="ECO:0000256" key="4">
    <source>
        <dbReference type="SAM" id="Phobius"/>
    </source>
</evidence>
<feature type="transmembrane region" description="Helical" evidence="4">
    <location>
        <begin position="373"/>
        <end position="391"/>
    </location>
</feature>
<feature type="transmembrane region" description="Helical" evidence="4">
    <location>
        <begin position="398"/>
        <end position="419"/>
    </location>
</feature>
<comment type="similarity">
    <text evidence="2">Belongs to the major facilitator superfamily. Monocarboxylate porter (TC 2.A.1.13) family.</text>
</comment>
<dbReference type="InterPro" id="IPR011701">
    <property type="entry name" value="MFS"/>
</dbReference>
<feature type="compositionally biased region" description="Pro residues" evidence="3">
    <location>
        <begin position="67"/>
        <end position="78"/>
    </location>
</feature>